<sequence>MLLSAATLMGACAAPSAPADPPPPGPAPAAAAFPVTVDHAFGSTTVPAPPQRIVTAGYTEQDIVLALGATPVGVTEWYGDQPHATWPWAQDELGGATPEVLENIDGPQFERIAALEPDLIVAVNAGLDQADYETLSAIAPTVAQPAGELAVFAPWDELTLQVGRAMGREQQARELVDGIKADFDAAAAAHPEFAGVPAIFLQAPFYEGRAIAYQDGLSTAFLTDLGFVVPAELAAFAPEDGSAQAYIPMEQLGVLNAGEVLVWATEDDQARAQMEAEPIYRGLTPVREGNLVFTDGVLAGAIYFATPLSLPYVLEHLVPLLENAVAGDPSTVPAQP</sequence>
<dbReference type="SUPFAM" id="SSF53807">
    <property type="entry name" value="Helical backbone' metal receptor"/>
    <property type="match status" value="1"/>
</dbReference>
<dbReference type="PANTHER" id="PTHR30532">
    <property type="entry name" value="IRON III DICITRATE-BINDING PERIPLASMIC PROTEIN"/>
    <property type="match status" value="1"/>
</dbReference>
<evidence type="ECO:0000256" key="5">
    <source>
        <dbReference type="SAM" id="SignalP"/>
    </source>
</evidence>
<comment type="similarity">
    <text evidence="2">Belongs to the bacterial solute-binding protein 8 family.</text>
</comment>
<organism evidence="7 8">
    <name type="scientific">Pseudonocardia kunmingensis</name>
    <dbReference type="NCBI Taxonomy" id="630975"/>
    <lineage>
        <taxon>Bacteria</taxon>
        <taxon>Bacillati</taxon>
        <taxon>Actinomycetota</taxon>
        <taxon>Actinomycetes</taxon>
        <taxon>Pseudonocardiales</taxon>
        <taxon>Pseudonocardiaceae</taxon>
        <taxon>Pseudonocardia</taxon>
    </lineage>
</organism>
<dbReference type="Gene3D" id="3.40.50.1980">
    <property type="entry name" value="Nitrogenase molybdenum iron protein domain"/>
    <property type="match status" value="2"/>
</dbReference>
<name>A0A543DYI3_9PSEU</name>
<proteinExistence type="inferred from homology"/>
<dbReference type="PROSITE" id="PS50983">
    <property type="entry name" value="FE_B12_PBP"/>
    <property type="match status" value="1"/>
</dbReference>
<comment type="caution">
    <text evidence="7">The sequence shown here is derived from an EMBL/GenBank/DDBJ whole genome shotgun (WGS) entry which is preliminary data.</text>
</comment>
<dbReference type="Pfam" id="PF01497">
    <property type="entry name" value="Peripla_BP_2"/>
    <property type="match status" value="1"/>
</dbReference>
<comment type="subcellular location">
    <subcellularLocation>
        <location evidence="1">Cell envelope</location>
    </subcellularLocation>
</comment>
<evidence type="ECO:0000313" key="8">
    <source>
        <dbReference type="Proteomes" id="UP000315677"/>
    </source>
</evidence>
<dbReference type="GO" id="GO:1901678">
    <property type="term" value="P:iron coordination entity transport"/>
    <property type="evidence" value="ECO:0007669"/>
    <property type="project" value="UniProtKB-ARBA"/>
</dbReference>
<keyword evidence="3" id="KW-0813">Transport</keyword>
<dbReference type="AlphaFoldDB" id="A0A543DYI3"/>
<dbReference type="InterPro" id="IPR002491">
    <property type="entry name" value="ABC_transptr_periplasmic_BD"/>
</dbReference>
<feature type="chain" id="PRO_5022102130" evidence="5">
    <location>
        <begin position="20"/>
        <end position="336"/>
    </location>
</feature>
<feature type="domain" description="Fe/B12 periplasmic-binding" evidence="6">
    <location>
        <begin position="52"/>
        <end position="325"/>
    </location>
</feature>
<feature type="signal peptide" evidence="5">
    <location>
        <begin position="1"/>
        <end position="19"/>
    </location>
</feature>
<keyword evidence="4 5" id="KW-0732">Signal</keyword>
<keyword evidence="8" id="KW-1185">Reference proteome</keyword>
<evidence type="ECO:0000256" key="3">
    <source>
        <dbReference type="ARBA" id="ARBA00022448"/>
    </source>
</evidence>
<accession>A0A543DYI3</accession>
<evidence type="ECO:0000256" key="4">
    <source>
        <dbReference type="ARBA" id="ARBA00022729"/>
    </source>
</evidence>
<dbReference type="PANTHER" id="PTHR30532:SF24">
    <property type="entry name" value="FERRIC ENTEROBACTIN-BINDING PERIPLASMIC PROTEIN FEPB"/>
    <property type="match status" value="1"/>
</dbReference>
<dbReference type="GO" id="GO:0030288">
    <property type="term" value="C:outer membrane-bounded periplasmic space"/>
    <property type="evidence" value="ECO:0007669"/>
    <property type="project" value="TreeGrafter"/>
</dbReference>
<reference evidence="7 8" key="1">
    <citation type="submission" date="2019-06" db="EMBL/GenBank/DDBJ databases">
        <title>Sequencing the genomes of 1000 actinobacteria strains.</title>
        <authorList>
            <person name="Klenk H.-P."/>
        </authorList>
    </citation>
    <scope>NUCLEOTIDE SEQUENCE [LARGE SCALE GENOMIC DNA]</scope>
    <source>
        <strain evidence="7 8">DSM 45301</strain>
    </source>
</reference>
<protein>
    <submittedName>
        <fullName evidence="7">Iron complex transport system substrate-binding protein</fullName>
    </submittedName>
</protein>
<evidence type="ECO:0000256" key="2">
    <source>
        <dbReference type="ARBA" id="ARBA00008814"/>
    </source>
</evidence>
<evidence type="ECO:0000259" key="6">
    <source>
        <dbReference type="PROSITE" id="PS50983"/>
    </source>
</evidence>
<dbReference type="EMBL" id="VFPA01000001">
    <property type="protein sequence ID" value="TQM14390.1"/>
    <property type="molecule type" value="Genomic_DNA"/>
</dbReference>
<evidence type="ECO:0000313" key="7">
    <source>
        <dbReference type="EMBL" id="TQM14390.1"/>
    </source>
</evidence>
<dbReference type="InterPro" id="IPR051313">
    <property type="entry name" value="Bact_iron-sidero_bind"/>
</dbReference>
<gene>
    <name evidence="7" type="ORF">FB558_1152</name>
</gene>
<evidence type="ECO:0000256" key="1">
    <source>
        <dbReference type="ARBA" id="ARBA00004196"/>
    </source>
</evidence>
<dbReference type="Proteomes" id="UP000315677">
    <property type="component" value="Unassembled WGS sequence"/>
</dbReference>